<evidence type="ECO:0000256" key="5">
    <source>
        <dbReference type="ARBA" id="ARBA00022692"/>
    </source>
</evidence>
<dbReference type="GO" id="GO:0016763">
    <property type="term" value="F:pentosyltransferase activity"/>
    <property type="evidence" value="ECO:0007669"/>
    <property type="project" value="TreeGrafter"/>
</dbReference>
<dbReference type="AlphaFoldDB" id="A0A2T2YS55"/>
<comment type="subcellular location">
    <subcellularLocation>
        <location evidence="1">Cell membrane</location>
        <topology evidence="1">Multi-pass membrane protein</topology>
    </subcellularLocation>
</comment>
<keyword evidence="3" id="KW-0328">Glycosyltransferase</keyword>
<gene>
    <name evidence="11" type="ORF">C8259_30915</name>
</gene>
<dbReference type="InterPro" id="IPR050297">
    <property type="entry name" value="LipidA_mod_glycosyltrf_83"/>
</dbReference>
<name>A0A2T2YS55_9NOCA</name>
<sequence>MERPALTALLLTTAVAYLCNLSANGWANSFYTAAAQAGSVSWKAFLFGSSDAANAITVDKTPAALWPMDLAVRVFGLSSWSLLVPQVLMGVGAVALLWATVRRPFGPAAGLLAGAVLAVTPVAALMFRFDNPDALLVLCSGNDNARPRKRAGIALL</sequence>
<evidence type="ECO:0000256" key="9">
    <source>
        <dbReference type="SAM" id="SignalP"/>
    </source>
</evidence>
<feature type="chain" id="PRO_5038336583" description="Glycosyltransferase RgtA/B/C/D-like domain-containing protein" evidence="9">
    <location>
        <begin position="28"/>
        <end position="156"/>
    </location>
</feature>
<dbReference type="Pfam" id="PF13231">
    <property type="entry name" value="PMT_2"/>
    <property type="match status" value="1"/>
</dbReference>
<comment type="caution">
    <text evidence="11">The sequence shown here is derived from an EMBL/GenBank/DDBJ whole genome shotgun (WGS) entry which is preliminary data.</text>
</comment>
<evidence type="ECO:0000256" key="3">
    <source>
        <dbReference type="ARBA" id="ARBA00022676"/>
    </source>
</evidence>
<keyword evidence="9" id="KW-0732">Signal</keyword>
<protein>
    <recommendedName>
        <fullName evidence="10">Glycosyltransferase RgtA/B/C/D-like domain-containing protein</fullName>
    </recommendedName>
</protein>
<evidence type="ECO:0000256" key="4">
    <source>
        <dbReference type="ARBA" id="ARBA00022679"/>
    </source>
</evidence>
<evidence type="ECO:0000256" key="6">
    <source>
        <dbReference type="ARBA" id="ARBA00022989"/>
    </source>
</evidence>
<dbReference type="Proteomes" id="UP000241647">
    <property type="component" value="Unassembled WGS sequence"/>
</dbReference>
<dbReference type="GO" id="GO:0005886">
    <property type="term" value="C:plasma membrane"/>
    <property type="evidence" value="ECO:0007669"/>
    <property type="project" value="UniProtKB-SubCell"/>
</dbReference>
<dbReference type="PANTHER" id="PTHR33908:SF3">
    <property type="entry name" value="UNDECAPRENYL PHOSPHATE-ALPHA-4-AMINO-4-DEOXY-L-ARABINOSE ARABINOSYL TRANSFERASE"/>
    <property type="match status" value="1"/>
</dbReference>
<keyword evidence="4" id="KW-0808">Transferase</keyword>
<keyword evidence="6 8" id="KW-1133">Transmembrane helix</keyword>
<keyword evidence="5 8" id="KW-0812">Transmembrane</keyword>
<feature type="signal peptide" evidence="9">
    <location>
        <begin position="1"/>
        <end position="27"/>
    </location>
</feature>
<keyword evidence="2" id="KW-1003">Cell membrane</keyword>
<evidence type="ECO:0000256" key="8">
    <source>
        <dbReference type="SAM" id="Phobius"/>
    </source>
</evidence>
<feature type="transmembrane region" description="Helical" evidence="8">
    <location>
        <begin position="108"/>
        <end position="127"/>
    </location>
</feature>
<evidence type="ECO:0000256" key="1">
    <source>
        <dbReference type="ARBA" id="ARBA00004651"/>
    </source>
</evidence>
<evidence type="ECO:0000313" key="11">
    <source>
        <dbReference type="EMBL" id="PSR58309.1"/>
    </source>
</evidence>
<proteinExistence type="predicted"/>
<dbReference type="GO" id="GO:0009103">
    <property type="term" value="P:lipopolysaccharide biosynthetic process"/>
    <property type="evidence" value="ECO:0007669"/>
    <property type="project" value="UniProtKB-ARBA"/>
</dbReference>
<evidence type="ECO:0000313" key="12">
    <source>
        <dbReference type="Proteomes" id="UP000241647"/>
    </source>
</evidence>
<reference evidence="11 12" key="1">
    <citation type="submission" date="2018-02" db="EMBL/GenBank/DDBJ databases">
        <title>8 Nocardia nova and 1 Nocardia cyriacigeorgica strain used for evolution to TMP-SMX.</title>
        <authorList>
            <person name="Mehta H."/>
            <person name="Weng J."/>
            <person name="Shamoo Y."/>
        </authorList>
    </citation>
    <scope>NUCLEOTIDE SEQUENCE [LARGE SCALE GENOMIC DNA]</scope>
    <source>
        <strain evidence="11 12">ATCC 33727</strain>
    </source>
</reference>
<accession>A0A2T2YS55</accession>
<dbReference type="PANTHER" id="PTHR33908">
    <property type="entry name" value="MANNOSYLTRANSFERASE YKCB-RELATED"/>
    <property type="match status" value="1"/>
</dbReference>
<evidence type="ECO:0000256" key="2">
    <source>
        <dbReference type="ARBA" id="ARBA00022475"/>
    </source>
</evidence>
<feature type="domain" description="Glycosyltransferase RgtA/B/C/D-like" evidence="10">
    <location>
        <begin position="59"/>
        <end position="139"/>
    </location>
</feature>
<evidence type="ECO:0000259" key="10">
    <source>
        <dbReference type="Pfam" id="PF13231"/>
    </source>
</evidence>
<evidence type="ECO:0000256" key="7">
    <source>
        <dbReference type="ARBA" id="ARBA00023136"/>
    </source>
</evidence>
<dbReference type="EMBL" id="PYHS01000025">
    <property type="protein sequence ID" value="PSR58309.1"/>
    <property type="molecule type" value="Genomic_DNA"/>
</dbReference>
<keyword evidence="7 8" id="KW-0472">Membrane</keyword>
<feature type="transmembrane region" description="Helical" evidence="8">
    <location>
        <begin position="80"/>
        <end position="101"/>
    </location>
</feature>
<dbReference type="GO" id="GO:0010041">
    <property type="term" value="P:response to iron(III) ion"/>
    <property type="evidence" value="ECO:0007669"/>
    <property type="project" value="TreeGrafter"/>
</dbReference>
<organism evidence="11 12">
    <name type="scientific">Nocardia nova</name>
    <dbReference type="NCBI Taxonomy" id="37330"/>
    <lineage>
        <taxon>Bacteria</taxon>
        <taxon>Bacillati</taxon>
        <taxon>Actinomycetota</taxon>
        <taxon>Actinomycetes</taxon>
        <taxon>Mycobacteriales</taxon>
        <taxon>Nocardiaceae</taxon>
        <taxon>Nocardia</taxon>
    </lineage>
</organism>
<dbReference type="InterPro" id="IPR038731">
    <property type="entry name" value="RgtA/B/C-like"/>
</dbReference>